<evidence type="ECO:0000256" key="8">
    <source>
        <dbReference type="SAM" id="Phobius"/>
    </source>
</evidence>
<dbReference type="PANTHER" id="PTHR11662:SF446">
    <property type="entry name" value="SODIUM-DEPENDENT PHOSPHATE TRANSPORT PROTEIN 1, CHLOROPLASTIC"/>
    <property type="match status" value="1"/>
</dbReference>
<dbReference type="InterPro" id="IPR011701">
    <property type="entry name" value="MFS"/>
</dbReference>
<feature type="transmembrane region" description="Helical" evidence="8">
    <location>
        <begin position="86"/>
        <end position="105"/>
    </location>
</feature>
<dbReference type="GO" id="GO:0016020">
    <property type="term" value="C:membrane"/>
    <property type="evidence" value="ECO:0007669"/>
    <property type="project" value="UniProtKB-SubCell"/>
</dbReference>
<evidence type="ECO:0000256" key="1">
    <source>
        <dbReference type="ARBA" id="ARBA00004141"/>
    </source>
</evidence>
<gene>
    <name evidence="10" type="ORF">MICPUN_59386</name>
</gene>
<dbReference type="Gene3D" id="1.20.1250.20">
    <property type="entry name" value="MFS general substrate transporter like domains"/>
    <property type="match status" value="2"/>
</dbReference>
<keyword evidence="2" id="KW-0813">Transport</keyword>
<dbReference type="OMA" id="WAPPMEK"/>
<feature type="transmembrane region" description="Helical" evidence="8">
    <location>
        <begin position="370"/>
        <end position="393"/>
    </location>
</feature>
<dbReference type="RefSeq" id="XP_002502900.1">
    <property type="nucleotide sequence ID" value="XM_002502854.1"/>
</dbReference>
<keyword evidence="3 8" id="KW-0812">Transmembrane</keyword>
<evidence type="ECO:0000259" key="9">
    <source>
        <dbReference type="PROSITE" id="PS50850"/>
    </source>
</evidence>
<dbReference type="eggNOG" id="KOG2532">
    <property type="taxonomic scope" value="Eukaryota"/>
</dbReference>
<dbReference type="KEGG" id="mis:MICPUN_59386"/>
<dbReference type="PROSITE" id="PS50850">
    <property type="entry name" value="MFS"/>
    <property type="match status" value="1"/>
</dbReference>
<comment type="similarity">
    <text evidence="7">Belongs to the major facilitator superfamily. Sodium/anion cotransporter (TC 2.A.1.14) family.</text>
</comment>
<evidence type="ECO:0000256" key="7">
    <source>
        <dbReference type="ARBA" id="ARBA00024362"/>
    </source>
</evidence>
<evidence type="ECO:0000256" key="6">
    <source>
        <dbReference type="ARBA" id="ARBA00023136"/>
    </source>
</evidence>
<evidence type="ECO:0000313" key="11">
    <source>
        <dbReference type="Proteomes" id="UP000002009"/>
    </source>
</evidence>
<feature type="transmembrane region" description="Helical" evidence="8">
    <location>
        <begin position="238"/>
        <end position="259"/>
    </location>
</feature>
<feature type="transmembrane region" description="Helical" evidence="8">
    <location>
        <begin position="150"/>
        <end position="172"/>
    </location>
</feature>
<evidence type="ECO:0000256" key="4">
    <source>
        <dbReference type="ARBA" id="ARBA00022847"/>
    </source>
</evidence>
<feature type="transmembrane region" description="Helical" evidence="8">
    <location>
        <begin position="399"/>
        <end position="419"/>
    </location>
</feature>
<dbReference type="SUPFAM" id="SSF103473">
    <property type="entry name" value="MFS general substrate transporter"/>
    <property type="match status" value="1"/>
</dbReference>
<accession>C1E8I5</accession>
<evidence type="ECO:0000256" key="3">
    <source>
        <dbReference type="ARBA" id="ARBA00022692"/>
    </source>
</evidence>
<dbReference type="InterPro" id="IPR050382">
    <property type="entry name" value="MFS_Na/Anion_cotransporter"/>
</dbReference>
<keyword evidence="4" id="KW-0769">Symport</keyword>
<sequence>MNDAAPIKSTARLSPDARRVVLLCAVTMLLASADRTIFSLGSLAIARDLSLSMSTVGLLQSAFFWGYGVTQILGGVAADRFGGAKVLLAGLGLWSVGVAMIPAATLTPTPVAVIVAARVLFGAASGCVMPASAAAVALSVPAERRSSSLSLIFTFFNCGSAFGLLLAGSLIQTVGWKAVFLAFGAVGVAWSAIGLATVPESAKKGKVRQSSSRGSEREGDDGRPGGWLSLPGWMYPQLGALAWCHVCINWGFFILQSWLPVYLAKELGFSLGGSGLASALPWFLTAACSFSSGQIADILVARGWERWKVRRLMMNIATVGPATALMLLPAARSPVVAVFLLAVMLGTQAVSIAGYHSYLQDVLPSRAGSFLGMTNTLGVIAGIVANLFVGYVVETTGGFRLVFLVTALVYASSGVVWNLSARGRVMFA</sequence>
<dbReference type="FunFam" id="1.20.1250.20:FF:000003">
    <property type="entry name" value="Solute carrier family 17 member 3"/>
    <property type="match status" value="1"/>
</dbReference>
<dbReference type="GeneID" id="8244188"/>
<keyword evidence="11" id="KW-1185">Reference proteome</keyword>
<evidence type="ECO:0000256" key="2">
    <source>
        <dbReference type="ARBA" id="ARBA00022448"/>
    </source>
</evidence>
<proteinExistence type="inferred from homology"/>
<dbReference type="AlphaFoldDB" id="C1E8I5"/>
<dbReference type="EMBL" id="CP001327">
    <property type="protein sequence ID" value="ACO64158.1"/>
    <property type="molecule type" value="Genomic_DNA"/>
</dbReference>
<feature type="transmembrane region" description="Helical" evidence="8">
    <location>
        <begin position="178"/>
        <end position="198"/>
    </location>
</feature>
<dbReference type="Proteomes" id="UP000002009">
    <property type="component" value="Chromosome 6"/>
</dbReference>
<dbReference type="InParanoid" id="C1E8I5"/>
<evidence type="ECO:0000256" key="5">
    <source>
        <dbReference type="ARBA" id="ARBA00022989"/>
    </source>
</evidence>
<dbReference type="PANTHER" id="PTHR11662">
    <property type="entry name" value="SOLUTE CARRIER FAMILY 17"/>
    <property type="match status" value="1"/>
</dbReference>
<feature type="transmembrane region" description="Helical" evidence="8">
    <location>
        <begin position="20"/>
        <end position="45"/>
    </location>
</feature>
<feature type="transmembrane region" description="Helical" evidence="8">
    <location>
        <begin position="111"/>
        <end position="138"/>
    </location>
</feature>
<dbReference type="InterPro" id="IPR036259">
    <property type="entry name" value="MFS_trans_sf"/>
</dbReference>
<evidence type="ECO:0000313" key="10">
    <source>
        <dbReference type="EMBL" id="ACO64158.1"/>
    </source>
</evidence>
<feature type="transmembrane region" description="Helical" evidence="8">
    <location>
        <begin position="337"/>
        <end position="358"/>
    </location>
</feature>
<feature type="transmembrane region" description="Helical" evidence="8">
    <location>
        <begin position="51"/>
        <end position="74"/>
    </location>
</feature>
<dbReference type="Pfam" id="PF07690">
    <property type="entry name" value="MFS_1"/>
    <property type="match status" value="1"/>
</dbReference>
<name>C1E8I5_MICCC</name>
<keyword evidence="5 8" id="KW-1133">Transmembrane helix</keyword>
<feature type="transmembrane region" description="Helical" evidence="8">
    <location>
        <begin position="279"/>
        <end position="300"/>
    </location>
</feature>
<feature type="domain" description="Major facilitator superfamily (MFS) profile" evidence="9">
    <location>
        <begin position="20"/>
        <end position="424"/>
    </location>
</feature>
<protein>
    <submittedName>
        <fullName evidence="10">Major facilitator superfamily</fullName>
    </submittedName>
</protein>
<dbReference type="InterPro" id="IPR020846">
    <property type="entry name" value="MFS_dom"/>
</dbReference>
<organism evidence="10 11">
    <name type="scientific">Micromonas commoda (strain RCC299 / NOUM17 / CCMP2709)</name>
    <name type="common">Picoplanktonic green alga</name>
    <dbReference type="NCBI Taxonomy" id="296587"/>
    <lineage>
        <taxon>Eukaryota</taxon>
        <taxon>Viridiplantae</taxon>
        <taxon>Chlorophyta</taxon>
        <taxon>Mamiellophyceae</taxon>
        <taxon>Mamiellales</taxon>
        <taxon>Mamiellaceae</taxon>
        <taxon>Micromonas</taxon>
    </lineage>
</organism>
<comment type="subcellular location">
    <subcellularLocation>
        <location evidence="1">Membrane</location>
        <topology evidence="1">Multi-pass membrane protein</topology>
    </subcellularLocation>
</comment>
<reference evidence="10 11" key="1">
    <citation type="journal article" date="2009" name="Science">
        <title>Green evolution and dynamic adaptations revealed by genomes of the marine picoeukaryotes Micromonas.</title>
        <authorList>
            <person name="Worden A.Z."/>
            <person name="Lee J.H."/>
            <person name="Mock T."/>
            <person name="Rouze P."/>
            <person name="Simmons M.P."/>
            <person name="Aerts A.L."/>
            <person name="Allen A.E."/>
            <person name="Cuvelier M.L."/>
            <person name="Derelle E."/>
            <person name="Everett M.V."/>
            <person name="Foulon E."/>
            <person name="Grimwood J."/>
            <person name="Gundlach H."/>
            <person name="Henrissat B."/>
            <person name="Napoli C."/>
            <person name="McDonald S.M."/>
            <person name="Parker M.S."/>
            <person name="Rombauts S."/>
            <person name="Salamov A."/>
            <person name="Von Dassow P."/>
            <person name="Badger J.H."/>
            <person name="Coutinho P.M."/>
            <person name="Demir E."/>
            <person name="Dubchak I."/>
            <person name="Gentemann C."/>
            <person name="Eikrem W."/>
            <person name="Gready J.E."/>
            <person name="John U."/>
            <person name="Lanier W."/>
            <person name="Lindquist E.A."/>
            <person name="Lucas S."/>
            <person name="Mayer K.F."/>
            <person name="Moreau H."/>
            <person name="Not F."/>
            <person name="Otillar R."/>
            <person name="Panaud O."/>
            <person name="Pangilinan J."/>
            <person name="Paulsen I."/>
            <person name="Piegu B."/>
            <person name="Poliakov A."/>
            <person name="Robbens S."/>
            <person name="Schmutz J."/>
            <person name="Toulza E."/>
            <person name="Wyss T."/>
            <person name="Zelensky A."/>
            <person name="Zhou K."/>
            <person name="Armbrust E.V."/>
            <person name="Bhattacharya D."/>
            <person name="Goodenough U.W."/>
            <person name="Van de Peer Y."/>
            <person name="Grigoriev I.V."/>
        </authorList>
    </citation>
    <scope>NUCLEOTIDE SEQUENCE [LARGE SCALE GENOMIC DNA]</scope>
    <source>
        <strain evidence="11">RCC299 / NOUM17</strain>
    </source>
</reference>
<dbReference type="GO" id="GO:0015293">
    <property type="term" value="F:symporter activity"/>
    <property type="evidence" value="ECO:0007669"/>
    <property type="project" value="UniProtKB-KW"/>
</dbReference>
<keyword evidence="6 8" id="KW-0472">Membrane</keyword>
<dbReference type="OrthoDB" id="2985014at2759"/>